<dbReference type="EMBL" id="CP047186">
    <property type="protein sequence ID" value="QHC55484.1"/>
    <property type="molecule type" value="Genomic_DNA"/>
</dbReference>
<reference evidence="1 3" key="1">
    <citation type="submission" date="2015-08" db="EMBL/GenBank/DDBJ databases">
        <title>Draft Genome Sequence of Rathayibacter sp. Strain VKM Ac-2596 Isolated from Leaf Gall Induced by Plant-Parasitic Nematodes.</title>
        <authorList>
            <person name="Vasilenko O.V."/>
            <person name="Starodumova I.P."/>
            <person name="Tarlachkov S.V."/>
            <person name="Dorofeeva L.V."/>
            <person name="Evtushenko L.I."/>
        </authorList>
    </citation>
    <scope>NUCLEOTIDE SEQUENCE [LARGE SCALE GENOMIC DNA]</scope>
    <source>
        <strain evidence="1 3">VKM Ac-2596</strain>
    </source>
</reference>
<organism evidence="1 3">
    <name type="scientific">Rathayibacter tanaceti</name>
    <dbReference type="NCBI Taxonomy" id="1671680"/>
    <lineage>
        <taxon>Bacteria</taxon>
        <taxon>Bacillati</taxon>
        <taxon>Actinomycetota</taxon>
        <taxon>Actinomycetes</taxon>
        <taxon>Micrococcales</taxon>
        <taxon>Microbacteriaceae</taxon>
        <taxon>Rathayibacter</taxon>
    </lineage>
</organism>
<dbReference type="AlphaFoldDB" id="A0A166IRB8"/>
<dbReference type="Proteomes" id="UP000076717">
    <property type="component" value="Unassembled WGS sequence"/>
</dbReference>
<evidence type="ECO:0000313" key="1">
    <source>
        <dbReference type="EMBL" id="KZX22794.1"/>
    </source>
</evidence>
<proteinExistence type="predicted"/>
<evidence type="ECO:0000313" key="4">
    <source>
        <dbReference type="Proteomes" id="UP000465031"/>
    </source>
</evidence>
<sequence length="181" mass="19779">MGAIAVAGLAQHFHPAERGTVRLEIRRESRSRPQALSEVSVLHARMREEAAAERASGVATWWSADQVSVSMVRRFLKDSDVAQLFPVAAAGVRVKYRDVAALGQWVGSIAEVPGVQVSGVDWDVTAARRASIERDVRMAAVRDARERAEAYAAALGRPDVRLLALFEPGLRPNTRIEGGRR</sequence>
<dbReference type="OrthoDB" id="3724496at2"/>
<name>A0A166IRB8_9MICO</name>
<dbReference type="EMBL" id="LIIN01000001">
    <property type="protein sequence ID" value="KZX22794.1"/>
    <property type="molecule type" value="Genomic_DNA"/>
</dbReference>
<dbReference type="Pfam" id="PF04402">
    <property type="entry name" value="SIMPL"/>
    <property type="match status" value="1"/>
</dbReference>
<dbReference type="Proteomes" id="UP000465031">
    <property type="component" value="Chromosome"/>
</dbReference>
<reference evidence="2" key="2">
    <citation type="submission" date="2019-12" db="EMBL/GenBank/DDBJ databases">
        <title>Complete and Draft Genome Sequences of New Strains and Members of Some Known Species of the Genus Rathayibacter isolated from Plants.</title>
        <authorList>
            <person name="Tarlachkov S.V."/>
            <person name="Starodumova I.P."/>
            <person name="Dorofeeva L.V."/>
            <person name="Prisyazhnaya N.V."/>
            <person name="Leyn S.A."/>
            <person name="Zlamal J.E."/>
            <person name="Elane M.L."/>
            <person name="Osterman A.L."/>
            <person name="Nadler S.A."/>
            <person name="Subbotin S.A."/>
            <person name="Evtushenko L.I."/>
        </authorList>
    </citation>
    <scope>NUCLEOTIDE SEQUENCE</scope>
    <source>
        <strain evidence="2">VKM Ac-2761</strain>
    </source>
</reference>
<protein>
    <submittedName>
        <fullName evidence="2">DUF541 domain-containing protein</fullName>
    </submittedName>
</protein>
<dbReference type="KEGG" id="rte:GSU10_07405"/>
<dbReference type="InterPro" id="IPR007497">
    <property type="entry name" value="SIMPL/DUF541"/>
</dbReference>
<keyword evidence="3" id="KW-1185">Reference proteome</keyword>
<dbReference type="PATRIC" id="fig|1671680.3.peg.13"/>
<dbReference type="Gene3D" id="3.30.110.170">
    <property type="entry name" value="Protein of unknown function (DUF541), domain 1"/>
    <property type="match status" value="1"/>
</dbReference>
<dbReference type="RefSeq" id="WP_068207012.1">
    <property type="nucleotide sequence ID" value="NZ_CP047186.1"/>
</dbReference>
<reference evidence="4" key="3">
    <citation type="submission" date="2019-12" db="EMBL/GenBank/DDBJ databases">
        <title>Complete and draft genome sequences of new strains and members of some known species of the genus Rathayibacter isolated from plants.</title>
        <authorList>
            <person name="Tarlachkov S.V."/>
            <person name="Starodumova I.P."/>
            <person name="Dorofeeva L.V."/>
            <person name="Prisyazhnaya N.V."/>
            <person name="Leyn S."/>
            <person name="Zlamal J."/>
            <person name="Elan M."/>
            <person name="Osterman A.L."/>
            <person name="Nadler S."/>
            <person name="Subbotin S.A."/>
            <person name="Evtushenko L.I."/>
        </authorList>
    </citation>
    <scope>NUCLEOTIDE SEQUENCE [LARGE SCALE GENOMIC DNA]</scope>
    <source>
        <strain evidence="4">VKM Ac-2761</strain>
    </source>
</reference>
<evidence type="ECO:0000313" key="3">
    <source>
        <dbReference type="Proteomes" id="UP000076717"/>
    </source>
</evidence>
<accession>A0A166IRB8</accession>
<evidence type="ECO:0000313" key="2">
    <source>
        <dbReference type="EMBL" id="QHC55484.1"/>
    </source>
</evidence>
<gene>
    <name evidence="1" type="ORF">ACH61_00013</name>
    <name evidence="2" type="ORF">GSU10_07405</name>
</gene>